<evidence type="ECO:0000313" key="5">
    <source>
        <dbReference type="Proteomes" id="UP001156441"/>
    </source>
</evidence>
<dbReference type="RefSeq" id="WP_260189697.1">
    <property type="nucleotide sequence ID" value="NZ_JAFFZE010000005.1"/>
</dbReference>
<dbReference type="InterPro" id="IPR001387">
    <property type="entry name" value="Cro/C1-type_HTH"/>
</dbReference>
<keyword evidence="5" id="KW-1185">Reference proteome</keyword>
<dbReference type="CDD" id="cd00093">
    <property type="entry name" value="HTH_XRE"/>
    <property type="match status" value="1"/>
</dbReference>
<dbReference type="Gene3D" id="3.40.50.300">
    <property type="entry name" value="P-loop containing nucleotide triphosphate hydrolases"/>
    <property type="match status" value="1"/>
</dbReference>
<feature type="transmembrane region" description="Helical" evidence="1">
    <location>
        <begin position="563"/>
        <end position="583"/>
    </location>
</feature>
<keyword evidence="1" id="KW-0472">Membrane</keyword>
<gene>
    <name evidence="4" type="ORF">JT362_04295</name>
</gene>
<protein>
    <submittedName>
        <fullName evidence="4">Helix-turn-helix domain-containing protein</fullName>
    </submittedName>
</protein>
<evidence type="ECO:0000256" key="1">
    <source>
        <dbReference type="SAM" id="Phobius"/>
    </source>
</evidence>
<dbReference type="Gene3D" id="1.10.260.40">
    <property type="entry name" value="lambda repressor-like DNA-binding domains"/>
    <property type="match status" value="1"/>
</dbReference>
<evidence type="ECO:0000313" key="4">
    <source>
        <dbReference type="EMBL" id="MCT2582341.1"/>
    </source>
</evidence>
<proteinExistence type="predicted"/>
<feature type="transmembrane region" description="Helical" evidence="1">
    <location>
        <begin position="473"/>
        <end position="495"/>
    </location>
</feature>
<feature type="transmembrane region" description="Helical" evidence="1">
    <location>
        <begin position="523"/>
        <end position="540"/>
    </location>
</feature>
<dbReference type="SMART" id="SM00530">
    <property type="entry name" value="HTH_XRE"/>
    <property type="match status" value="1"/>
</dbReference>
<feature type="transmembrane region" description="Helical" evidence="1">
    <location>
        <begin position="440"/>
        <end position="461"/>
    </location>
</feature>
<organism evidence="4 5">
    <name type="scientific">Actinophytocola gossypii</name>
    <dbReference type="NCBI Taxonomy" id="2812003"/>
    <lineage>
        <taxon>Bacteria</taxon>
        <taxon>Bacillati</taxon>
        <taxon>Actinomycetota</taxon>
        <taxon>Actinomycetes</taxon>
        <taxon>Pseudonocardiales</taxon>
        <taxon>Pseudonocardiaceae</taxon>
    </lineage>
</organism>
<feature type="transmembrane region" description="Helical" evidence="1">
    <location>
        <begin position="604"/>
        <end position="624"/>
    </location>
</feature>
<dbReference type="SUPFAM" id="SSF47413">
    <property type="entry name" value="lambda repressor-like DNA-binding domains"/>
    <property type="match status" value="1"/>
</dbReference>
<comment type="caution">
    <text evidence="4">The sequence shown here is derived from an EMBL/GenBank/DDBJ whole genome shotgun (WGS) entry which is preliminary data.</text>
</comment>
<evidence type="ECO:0000259" key="2">
    <source>
        <dbReference type="PROSITE" id="PS50837"/>
    </source>
</evidence>
<name>A0ABT2J3U5_9PSEU</name>
<dbReference type="InterPro" id="IPR010982">
    <property type="entry name" value="Lambda_DNA-bd_dom_sf"/>
</dbReference>
<dbReference type="InterPro" id="IPR007111">
    <property type="entry name" value="NACHT_NTPase"/>
</dbReference>
<sequence length="724" mass="78499">MSSHFGALLRELRRRAGLTQEALADRSNLGVRTVRRLETGDGADPRVATVRQLADALGLADTERVELLAAAGHVTAQPPTPAAPVDDGLGGAARQLAHAVRTRWQREEEQRQIHDPFPLPVRWETLPPDLTDSWANIRQVRAQDTATPLDLAGQLDHIVDVYRRIPSGRLVVLGQAGSGKTILTLRFVLDLLGNRATGDPVPVIFGLGAWNPNTTGLRDWLIEQLLRDHPALSAPGPDGTTLAAALVETGRVLPVLDGFDEIAAGLHRAALAALNGTTLPLLLTSRPDEYAAAVAGTDVLTAAGGVRLTDLTIDDLAGYLPRTTRKAEWHTVLDELRDHPHLATVLATPLMVGLARTIYSDTPDHDPTELLDTTRFPTSAAVEEHLLGRFVPTVYRYQPENRRFDPDHVQRWFGYLARHLHRLGTRDLAWWRVGTSTPRWVRVLMIAAVVGSIVAAVDIVVEGMVLGATTLYLVSFGTVFGLGTGLAFGLAYGLATRRTEHEPSRVRLRFGRMTRPSGVRHRFGIGLGLGFMVGIGYIIVRDVLPWLLLRDALSPLVAVADSLLFGTIFGLSAGFVAALSALFETPLDIESVASPADLLRANRSTVLVQALLVGLSFAVVAQLVGRLVVLLANLLVAPAEFVLAPLYTILIGIIGGLAGGLGYAVSLTAWGQWVVLARLWLPLTGRLPWGLPAFLDDAYRRGVLRRAGAVYQFRHARLQDHLAR</sequence>
<dbReference type="Proteomes" id="UP001156441">
    <property type="component" value="Unassembled WGS sequence"/>
</dbReference>
<dbReference type="EMBL" id="JAFFZE010000005">
    <property type="protein sequence ID" value="MCT2582341.1"/>
    <property type="molecule type" value="Genomic_DNA"/>
</dbReference>
<dbReference type="PANTHER" id="PTHR35010">
    <property type="entry name" value="BLL4672 PROTEIN-RELATED"/>
    <property type="match status" value="1"/>
</dbReference>
<keyword evidence="1" id="KW-0812">Transmembrane</keyword>
<dbReference type="SUPFAM" id="SSF52540">
    <property type="entry name" value="P-loop containing nucleoside triphosphate hydrolases"/>
    <property type="match status" value="1"/>
</dbReference>
<feature type="domain" description="NACHT" evidence="2">
    <location>
        <begin position="168"/>
        <end position="288"/>
    </location>
</feature>
<evidence type="ECO:0000259" key="3">
    <source>
        <dbReference type="PROSITE" id="PS50943"/>
    </source>
</evidence>
<keyword evidence="1" id="KW-1133">Transmembrane helix</keyword>
<dbReference type="PROSITE" id="PS50837">
    <property type="entry name" value="NACHT"/>
    <property type="match status" value="1"/>
</dbReference>
<dbReference type="Pfam" id="PF13560">
    <property type="entry name" value="HTH_31"/>
    <property type="match status" value="1"/>
</dbReference>
<dbReference type="InterPro" id="IPR027417">
    <property type="entry name" value="P-loop_NTPase"/>
</dbReference>
<accession>A0ABT2J3U5</accession>
<reference evidence="4 5" key="1">
    <citation type="submission" date="2021-02" db="EMBL/GenBank/DDBJ databases">
        <title>Actinophytocola xerophila sp. nov., isolated from soil of cotton cropping field.</title>
        <authorList>
            <person name="Huang R."/>
            <person name="Chen X."/>
            <person name="Ge X."/>
            <person name="Liu W."/>
        </authorList>
    </citation>
    <scope>NUCLEOTIDE SEQUENCE [LARGE SCALE GENOMIC DNA]</scope>
    <source>
        <strain evidence="4 5">S1-96</strain>
    </source>
</reference>
<feature type="transmembrane region" description="Helical" evidence="1">
    <location>
        <begin position="630"/>
        <end position="654"/>
    </location>
</feature>
<dbReference type="PROSITE" id="PS50943">
    <property type="entry name" value="HTH_CROC1"/>
    <property type="match status" value="1"/>
</dbReference>
<feature type="domain" description="HTH cro/C1-type" evidence="3">
    <location>
        <begin position="9"/>
        <end position="65"/>
    </location>
</feature>
<dbReference type="Pfam" id="PF05729">
    <property type="entry name" value="NACHT"/>
    <property type="match status" value="1"/>
</dbReference>